<dbReference type="PROSITE" id="PS50835">
    <property type="entry name" value="IG_LIKE"/>
    <property type="match status" value="1"/>
</dbReference>
<dbReference type="Pfam" id="PF00969">
    <property type="entry name" value="MHC_II_beta"/>
    <property type="match status" value="1"/>
</dbReference>
<evidence type="ECO:0000256" key="3">
    <source>
        <dbReference type="ARBA" id="ARBA00022989"/>
    </source>
</evidence>
<keyword evidence="10" id="KW-1185">Reference proteome</keyword>
<keyword evidence="6" id="KW-0472">Membrane</keyword>
<evidence type="ECO:0000313" key="10">
    <source>
        <dbReference type="Proteomes" id="UP000261600"/>
    </source>
</evidence>
<dbReference type="Pfam" id="PF07654">
    <property type="entry name" value="C1-set"/>
    <property type="match status" value="1"/>
</dbReference>
<reference evidence="9" key="2">
    <citation type="submission" date="2025-09" db="UniProtKB">
        <authorList>
            <consortium name="Ensembl"/>
        </authorList>
    </citation>
    <scope>IDENTIFICATION</scope>
</reference>
<dbReference type="GO" id="GO:0006955">
    <property type="term" value="P:immune response"/>
    <property type="evidence" value="ECO:0007669"/>
    <property type="project" value="InterPro"/>
</dbReference>
<dbReference type="SMART" id="SM00407">
    <property type="entry name" value="IGc1"/>
    <property type="match status" value="1"/>
</dbReference>
<dbReference type="InterPro" id="IPR007110">
    <property type="entry name" value="Ig-like_dom"/>
</dbReference>
<feature type="chain" id="PRO_5018598047" description="Ig-like domain-containing protein" evidence="7">
    <location>
        <begin position="22"/>
        <end position="245"/>
    </location>
</feature>
<dbReference type="InterPro" id="IPR000353">
    <property type="entry name" value="MHC_II_b_N"/>
</dbReference>
<feature type="transmembrane region" description="Helical" evidence="6">
    <location>
        <begin position="211"/>
        <end position="232"/>
    </location>
</feature>
<dbReference type="InterPro" id="IPR036179">
    <property type="entry name" value="Ig-like_dom_sf"/>
</dbReference>
<dbReference type="PANTHER" id="PTHR19944:SF99">
    <property type="entry name" value="HLA CLASS II HISTOCOMPATIBILITY ANTIGEN, DRB1 BETA CHAIN"/>
    <property type="match status" value="1"/>
</dbReference>
<protein>
    <recommendedName>
        <fullName evidence="8">Ig-like domain-containing protein</fullName>
    </recommendedName>
</protein>
<dbReference type="Ensembl" id="ENSMALT00000002925.1">
    <property type="protein sequence ID" value="ENSMALP00000002846.1"/>
    <property type="gene ID" value="ENSMALG00000002129.1"/>
</dbReference>
<evidence type="ECO:0000256" key="2">
    <source>
        <dbReference type="ARBA" id="ARBA00022692"/>
    </source>
</evidence>
<dbReference type="GO" id="GO:0019882">
    <property type="term" value="P:antigen processing and presentation"/>
    <property type="evidence" value="ECO:0007669"/>
    <property type="project" value="InterPro"/>
</dbReference>
<dbReference type="GO" id="GO:0042613">
    <property type="term" value="C:MHC class II protein complex"/>
    <property type="evidence" value="ECO:0007669"/>
    <property type="project" value="InterPro"/>
</dbReference>
<keyword evidence="5" id="KW-0325">Glycoprotein</keyword>
<dbReference type="RefSeq" id="XP_020462827.1">
    <property type="nucleotide sequence ID" value="XM_020607171.1"/>
</dbReference>
<evidence type="ECO:0000256" key="5">
    <source>
        <dbReference type="ARBA" id="ARBA00023180"/>
    </source>
</evidence>
<reference evidence="9" key="1">
    <citation type="submission" date="2025-08" db="UniProtKB">
        <authorList>
            <consortium name="Ensembl"/>
        </authorList>
    </citation>
    <scope>IDENTIFICATION</scope>
</reference>
<name>A0A3Q3IQM2_MONAL</name>
<dbReference type="AlphaFoldDB" id="A0A3Q3IQM2"/>
<organism evidence="9 10">
    <name type="scientific">Monopterus albus</name>
    <name type="common">Swamp eel</name>
    <dbReference type="NCBI Taxonomy" id="43700"/>
    <lineage>
        <taxon>Eukaryota</taxon>
        <taxon>Metazoa</taxon>
        <taxon>Chordata</taxon>
        <taxon>Craniata</taxon>
        <taxon>Vertebrata</taxon>
        <taxon>Euteleostomi</taxon>
        <taxon>Actinopterygii</taxon>
        <taxon>Neopterygii</taxon>
        <taxon>Teleostei</taxon>
        <taxon>Neoteleostei</taxon>
        <taxon>Acanthomorphata</taxon>
        <taxon>Anabantaria</taxon>
        <taxon>Synbranchiformes</taxon>
        <taxon>Synbranchidae</taxon>
        <taxon>Monopterus</taxon>
    </lineage>
</organism>
<evidence type="ECO:0000256" key="6">
    <source>
        <dbReference type="SAM" id="Phobius"/>
    </source>
</evidence>
<keyword evidence="2 6" id="KW-0812">Transmembrane</keyword>
<keyword evidence="7" id="KW-0732">Signal</keyword>
<proteinExistence type="predicted"/>
<evidence type="ECO:0000313" key="9">
    <source>
        <dbReference type="Ensembl" id="ENSMALP00000002846.1"/>
    </source>
</evidence>
<dbReference type="GeneID" id="109964104"/>
<keyword evidence="3 6" id="KW-1133">Transmembrane helix</keyword>
<dbReference type="PANTHER" id="PTHR19944">
    <property type="entry name" value="MHC CLASS II-RELATED"/>
    <property type="match status" value="1"/>
</dbReference>
<dbReference type="SUPFAM" id="SSF48726">
    <property type="entry name" value="Immunoglobulin"/>
    <property type="match status" value="1"/>
</dbReference>
<sequence length="245" mass="28063">MHISSFFSLVFLFSIFPRADALFGYALLRCQFTSTREVVYVEQLYFKKVLLLQYNSTLGNFTGYTDKTKKIADYLNKDQAFLKDEKRNEESCKSFVPIATDILSRPVEPYVRLRSVEAPGNRHPGMLMCSVYDFYPKQIRVTWLRNGEEVTSGVMSTDELSNGNWLYQIHSYLEYTPRFGETISCVVEHASLIKPKKYDWVPMPESEKNKIAVGTAGLLLGLIFLLAGLIYYKKNSIGRVLVPTS</sequence>
<dbReference type="InterPro" id="IPR013783">
    <property type="entry name" value="Ig-like_fold"/>
</dbReference>
<feature type="signal peptide" evidence="7">
    <location>
        <begin position="1"/>
        <end position="21"/>
    </location>
</feature>
<dbReference type="Gene3D" id="2.60.40.10">
    <property type="entry name" value="Immunoglobulins"/>
    <property type="match status" value="1"/>
</dbReference>
<dbReference type="Gene3D" id="3.10.320.10">
    <property type="entry name" value="Class II Histocompatibility Antigen, M Beta Chain, Chain B, domain 1"/>
    <property type="match status" value="1"/>
</dbReference>
<accession>A0A3Q3IQM2</accession>
<keyword evidence="4" id="KW-1015">Disulfide bond</keyword>
<evidence type="ECO:0000256" key="7">
    <source>
        <dbReference type="SAM" id="SignalP"/>
    </source>
</evidence>
<dbReference type="SUPFAM" id="SSF54452">
    <property type="entry name" value="MHC antigen-recognition domain"/>
    <property type="match status" value="1"/>
</dbReference>
<evidence type="ECO:0000256" key="1">
    <source>
        <dbReference type="ARBA" id="ARBA00004479"/>
    </source>
</evidence>
<dbReference type="Proteomes" id="UP000261600">
    <property type="component" value="Unplaced"/>
</dbReference>
<dbReference type="SMART" id="SM00921">
    <property type="entry name" value="MHC_II_beta"/>
    <property type="match status" value="1"/>
</dbReference>
<feature type="domain" description="Ig-like" evidence="8">
    <location>
        <begin position="109"/>
        <end position="191"/>
    </location>
</feature>
<dbReference type="InterPro" id="IPR003597">
    <property type="entry name" value="Ig_C1-set"/>
</dbReference>
<dbReference type="InterPro" id="IPR011162">
    <property type="entry name" value="MHC_I/II-like_Ag-recog"/>
</dbReference>
<evidence type="ECO:0000256" key="4">
    <source>
        <dbReference type="ARBA" id="ARBA00023157"/>
    </source>
</evidence>
<dbReference type="InterPro" id="IPR050160">
    <property type="entry name" value="MHC/Immunoglobulin"/>
</dbReference>
<comment type="subcellular location">
    <subcellularLocation>
        <location evidence="1">Membrane</location>
        <topology evidence="1">Single-pass type I membrane protein</topology>
    </subcellularLocation>
</comment>
<dbReference type="STRING" id="43700.ENSMALP00000002846"/>
<dbReference type="InterPro" id="IPR014745">
    <property type="entry name" value="MHC_II_a/b_N"/>
</dbReference>
<evidence type="ECO:0000259" key="8">
    <source>
        <dbReference type="PROSITE" id="PS50835"/>
    </source>
</evidence>